<comment type="caution">
    <text evidence="1">The sequence shown here is derived from an EMBL/GenBank/DDBJ whole genome shotgun (WGS) entry which is preliminary data.</text>
</comment>
<proteinExistence type="predicted"/>
<dbReference type="OrthoDB" id="7723891at2759"/>
<evidence type="ECO:0000313" key="2">
    <source>
        <dbReference type="Proteomes" id="UP000324222"/>
    </source>
</evidence>
<sequence length="198" mass="21729">MAMSFGPESLPVPLPPRRRFRRSEALMRAAKTIEGMVKVMEDKDAAGMPEDPLKTELMLLSQEIHSTLTPDEDKEDDNTTLTNFINDSSGPTLNNPKEPGIVVEVDEDTADVSANATAKVFLDRVKEILEGSGIELVLPVDCGRNPLKPNDQLGTTELPWLVALGSREDGRFFYRCPGLIITNFHVLTDADCTASPSM</sequence>
<protein>
    <submittedName>
        <fullName evidence="1">Uncharacterized protein</fullName>
    </submittedName>
</protein>
<dbReference type="EMBL" id="VSRR010022068">
    <property type="protein sequence ID" value="MPC64419.1"/>
    <property type="molecule type" value="Genomic_DNA"/>
</dbReference>
<organism evidence="1 2">
    <name type="scientific">Portunus trituberculatus</name>
    <name type="common">Swimming crab</name>
    <name type="synonym">Neptunus trituberculatus</name>
    <dbReference type="NCBI Taxonomy" id="210409"/>
    <lineage>
        <taxon>Eukaryota</taxon>
        <taxon>Metazoa</taxon>
        <taxon>Ecdysozoa</taxon>
        <taxon>Arthropoda</taxon>
        <taxon>Crustacea</taxon>
        <taxon>Multicrustacea</taxon>
        <taxon>Malacostraca</taxon>
        <taxon>Eumalacostraca</taxon>
        <taxon>Eucarida</taxon>
        <taxon>Decapoda</taxon>
        <taxon>Pleocyemata</taxon>
        <taxon>Brachyura</taxon>
        <taxon>Eubrachyura</taxon>
        <taxon>Portunoidea</taxon>
        <taxon>Portunidae</taxon>
        <taxon>Portuninae</taxon>
        <taxon>Portunus</taxon>
    </lineage>
</organism>
<dbReference type="Gene3D" id="2.40.10.10">
    <property type="entry name" value="Trypsin-like serine proteases"/>
    <property type="match status" value="1"/>
</dbReference>
<accession>A0A5B7H389</accession>
<dbReference type="InterPro" id="IPR043504">
    <property type="entry name" value="Peptidase_S1_PA_chymotrypsin"/>
</dbReference>
<dbReference type="Proteomes" id="UP000324222">
    <property type="component" value="Unassembled WGS sequence"/>
</dbReference>
<dbReference type="AlphaFoldDB" id="A0A5B7H389"/>
<evidence type="ECO:0000313" key="1">
    <source>
        <dbReference type="EMBL" id="MPC64419.1"/>
    </source>
</evidence>
<dbReference type="InterPro" id="IPR009003">
    <property type="entry name" value="Peptidase_S1_PA"/>
</dbReference>
<reference evidence="1 2" key="1">
    <citation type="submission" date="2019-05" db="EMBL/GenBank/DDBJ databases">
        <title>Another draft genome of Portunus trituberculatus and its Hox gene families provides insights of decapod evolution.</title>
        <authorList>
            <person name="Jeong J.-H."/>
            <person name="Song I."/>
            <person name="Kim S."/>
            <person name="Choi T."/>
            <person name="Kim D."/>
            <person name="Ryu S."/>
            <person name="Kim W."/>
        </authorList>
    </citation>
    <scope>NUCLEOTIDE SEQUENCE [LARGE SCALE GENOMIC DNA]</scope>
    <source>
        <tissue evidence="1">Muscle</tissue>
    </source>
</reference>
<gene>
    <name evidence="1" type="ORF">E2C01_058535</name>
</gene>
<keyword evidence="2" id="KW-1185">Reference proteome</keyword>
<name>A0A5B7H389_PORTR</name>
<dbReference type="SUPFAM" id="SSF50494">
    <property type="entry name" value="Trypsin-like serine proteases"/>
    <property type="match status" value="1"/>
</dbReference>